<dbReference type="eggNOG" id="COG1172">
    <property type="taxonomic scope" value="Bacteria"/>
</dbReference>
<evidence type="ECO:0000256" key="1">
    <source>
        <dbReference type="ARBA" id="ARBA00004651"/>
    </source>
</evidence>
<dbReference type="OrthoDB" id="3468954at2"/>
<dbReference type="GO" id="GO:0022857">
    <property type="term" value="F:transmembrane transporter activity"/>
    <property type="evidence" value="ECO:0007669"/>
    <property type="project" value="InterPro"/>
</dbReference>
<dbReference type="KEGG" id="ace:Acel_1049"/>
<keyword evidence="5 6" id="KW-0472">Membrane</keyword>
<dbReference type="CDD" id="cd06579">
    <property type="entry name" value="TM_PBP1_transp_AraH_like"/>
    <property type="match status" value="1"/>
</dbReference>
<protein>
    <submittedName>
        <fullName evidence="7">Monosaccharide ABC transporter membrane protein, CUT2 family</fullName>
    </submittedName>
</protein>
<feature type="transmembrane region" description="Helical" evidence="6">
    <location>
        <begin position="76"/>
        <end position="102"/>
    </location>
</feature>
<accession>A0LTR2</accession>
<dbReference type="EMBL" id="CP000481">
    <property type="protein sequence ID" value="ABK52822.1"/>
    <property type="molecule type" value="Genomic_DNA"/>
</dbReference>
<evidence type="ECO:0000256" key="5">
    <source>
        <dbReference type="ARBA" id="ARBA00023136"/>
    </source>
</evidence>
<keyword evidence="4 6" id="KW-1133">Transmembrane helix</keyword>
<dbReference type="InParanoid" id="A0LTR2"/>
<keyword evidence="8" id="KW-1185">Reference proteome</keyword>
<feature type="transmembrane region" description="Helical" evidence="6">
    <location>
        <begin position="319"/>
        <end position="337"/>
    </location>
</feature>
<organism evidence="7 8">
    <name type="scientific">Acidothermus cellulolyticus (strain ATCC 43068 / DSM 8971 / 11B)</name>
    <dbReference type="NCBI Taxonomy" id="351607"/>
    <lineage>
        <taxon>Bacteria</taxon>
        <taxon>Bacillati</taxon>
        <taxon>Actinomycetota</taxon>
        <taxon>Actinomycetes</taxon>
        <taxon>Acidothermales</taxon>
        <taxon>Acidothermaceae</taxon>
        <taxon>Acidothermus</taxon>
    </lineage>
</organism>
<dbReference type="AlphaFoldDB" id="A0LTR2"/>
<feature type="transmembrane region" description="Helical" evidence="6">
    <location>
        <begin position="114"/>
        <end position="136"/>
    </location>
</feature>
<comment type="subcellular location">
    <subcellularLocation>
        <location evidence="1">Cell membrane</location>
        <topology evidence="1">Multi-pass membrane protein</topology>
    </subcellularLocation>
</comment>
<dbReference type="HOGENOM" id="CLU_028880_2_2_11"/>
<name>A0LTR2_ACIC1</name>
<reference evidence="7 8" key="1">
    <citation type="journal article" date="2009" name="Genome Res.">
        <title>Complete genome of the cellulolytic thermophile Acidothermus cellulolyticus 11B provides insights into its ecophysiological and evolutionary adaptations.</title>
        <authorList>
            <person name="Barabote R.D."/>
            <person name="Xie G."/>
            <person name="Leu D.H."/>
            <person name="Normand P."/>
            <person name="Necsulea A."/>
            <person name="Daubin V."/>
            <person name="Medigue C."/>
            <person name="Adney W.S."/>
            <person name="Xu X.C."/>
            <person name="Lapidus A."/>
            <person name="Parales R.E."/>
            <person name="Detter C."/>
            <person name="Pujic P."/>
            <person name="Bruce D."/>
            <person name="Lavire C."/>
            <person name="Challacombe J.F."/>
            <person name="Brettin T.S."/>
            <person name="Berry A.M."/>
        </authorList>
    </citation>
    <scope>NUCLEOTIDE SEQUENCE [LARGE SCALE GENOMIC DNA]</scope>
    <source>
        <strain evidence="8">ATCC 43068 / DSM 8971 / 11B</strain>
    </source>
</reference>
<dbReference type="STRING" id="351607.Acel_1049"/>
<feature type="transmembrane region" description="Helical" evidence="6">
    <location>
        <begin position="184"/>
        <end position="206"/>
    </location>
</feature>
<keyword evidence="3 6" id="KW-0812">Transmembrane</keyword>
<keyword evidence="2" id="KW-1003">Cell membrane</keyword>
<dbReference type="Proteomes" id="UP000008221">
    <property type="component" value="Chromosome"/>
</dbReference>
<evidence type="ECO:0000313" key="7">
    <source>
        <dbReference type="EMBL" id="ABK52822.1"/>
    </source>
</evidence>
<feature type="transmembrane region" description="Helical" evidence="6">
    <location>
        <begin position="289"/>
        <end position="307"/>
    </location>
</feature>
<feature type="transmembrane region" description="Helical" evidence="6">
    <location>
        <begin position="264"/>
        <end position="283"/>
    </location>
</feature>
<dbReference type="PANTHER" id="PTHR32196">
    <property type="entry name" value="ABC TRANSPORTER PERMEASE PROTEIN YPHD-RELATED-RELATED"/>
    <property type="match status" value="1"/>
</dbReference>
<dbReference type="Pfam" id="PF02653">
    <property type="entry name" value="BPD_transp_2"/>
    <property type="match status" value="1"/>
</dbReference>
<sequence>MMEHSSVADSVKSQDRATPAVLAVISALLRQPARLWRSAAILMPFLALFIALAVASPPFLSKTNLLNILDQQAATLIIAAAGTLVLISGGLDLSVGATYALAGVASAMVAQHHPALLGALIAVAIGIGIGVVNGIVSTLFRINSLIATLAMSFIVSGLAARISNGNLIVLTSNREYARIAQTEFLTIRTSIWTMLVVVLALGFLLARTTFGRYLYAVGGNIEAARLAGVRINAIRVVAFTLSGFAAALGGVIDTSRVLSAQANNGSTLAFTVLAGIVVGGTSILGGEGAIWRTVVGVLFIALIGNGFDLLGLNPLYQQMTLGAILLLAVGIDAWYRLRQP</sequence>
<evidence type="ECO:0000256" key="3">
    <source>
        <dbReference type="ARBA" id="ARBA00022692"/>
    </source>
</evidence>
<evidence type="ECO:0000313" key="8">
    <source>
        <dbReference type="Proteomes" id="UP000008221"/>
    </source>
</evidence>
<proteinExistence type="predicted"/>
<feature type="transmembrane region" description="Helical" evidence="6">
    <location>
        <begin position="233"/>
        <end position="252"/>
    </location>
</feature>
<dbReference type="InterPro" id="IPR001851">
    <property type="entry name" value="ABC_transp_permease"/>
</dbReference>
<evidence type="ECO:0000256" key="2">
    <source>
        <dbReference type="ARBA" id="ARBA00022475"/>
    </source>
</evidence>
<evidence type="ECO:0000256" key="4">
    <source>
        <dbReference type="ARBA" id="ARBA00022989"/>
    </source>
</evidence>
<dbReference type="GO" id="GO:0005886">
    <property type="term" value="C:plasma membrane"/>
    <property type="evidence" value="ECO:0007669"/>
    <property type="project" value="UniProtKB-SubCell"/>
</dbReference>
<feature type="transmembrane region" description="Helical" evidence="6">
    <location>
        <begin position="35"/>
        <end position="56"/>
    </location>
</feature>
<feature type="transmembrane region" description="Helical" evidence="6">
    <location>
        <begin position="142"/>
        <end position="163"/>
    </location>
</feature>
<gene>
    <name evidence="7" type="ordered locus">Acel_1049</name>
</gene>
<evidence type="ECO:0000256" key="6">
    <source>
        <dbReference type="SAM" id="Phobius"/>
    </source>
</evidence>
<dbReference type="PANTHER" id="PTHR32196:SF72">
    <property type="entry name" value="RIBOSE IMPORT PERMEASE PROTEIN RBSC"/>
    <property type="match status" value="1"/>
</dbReference>